<name>A0ABS2ZPL3_9BACL</name>
<keyword evidence="10" id="KW-1185">Reference proteome</keyword>
<evidence type="ECO:0000259" key="8">
    <source>
        <dbReference type="Pfam" id="PF14698"/>
    </source>
</evidence>
<dbReference type="NCBIfam" id="TIGR00838">
    <property type="entry name" value="argH"/>
    <property type="match status" value="1"/>
</dbReference>
<dbReference type="InterPro" id="IPR024083">
    <property type="entry name" value="Fumarase/histidase_N"/>
</dbReference>
<dbReference type="PRINTS" id="PR00149">
    <property type="entry name" value="FUMRATELYASE"/>
</dbReference>
<evidence type="ECO:0000256" key="4">
    <source>
        <dbReference type="ARBA" id="ARBA00022605"/>
    </source>
</evidence>
<dbReference type="RefSeq" id="WP_205725208.1">
    <property type="nucleotide sequence ID" value="NZ_JAFHKR010000038.1"/>
</dbReference>
<evidence type="ECO:0000256" key="1">
    <source>
        <dbReference type="ARBA" id="ARBA00004941"/>
    </source>
</evidence>
<dbReference type="Pfam" id="PF00206">
    <property type="entry name" value="Lyase_1"/>
    <property type="match status" value="1"/>
</dbReference>
<dbReference type="InterPro" id="IPR009049">
    <property type="entry name" value="Argininosuccinate_lyase"/>
</dbReference>
<evidence type="ECO:0000313" key="10">
    <source>
        <dbReference type="Proteomes" id="UP001296923"/>
    </source>
</evidence>
<keyword evidence="3 6" id="KW-0055">Arginine biosynthesis</keyword>
<reference evidence="9 10" key="1">
    <citation type="submission" date="2021-01" db="EMBL/GenBank/DDBJ databases">
        <title>Genome Sequencing of Type Strains.</title>
        <authorList>
            <person name="Lemaire J.F."/>
            <person name="Inderbitzin P."/>
            <person name="Collins S.B."/>
            <person name="Wespe N."/>
            <person name="Knight-Connoni V."/>
        </authorList>
    </citation>
    <scope>NUCLEOTIDE SEQUENCE [LARGE SCALE GENOMIC DNA]</scope>
    <source>
        <strain evidence="9 10">DSM 23009</strain>
    </source>
</reference>
<comment type="catalytic activity">
    <reaction evidence="6">
        <text>2-(N(omega)-L-arginino)succinate = fumarate + L-arginine</text>
        <dbReference type="Rhea" id="RHEA:24020"/>
        <dbReference type="ChEBI" id="CHEBI:29806"/>
        <dbReference type="ChEBI" id="CHEBI:32682"/>
        <dbReference type="ChEBI" id="CHEBI:57472"/>
        <dbReference type="EC" id="4.3.2.1"/>
    </reaction>
</comment>
<dbReference type="PANTHER" id="PTHR43814">
    <property type="entry name" value="ARGININOSUCCINATE LYASE"/>
    <property type="match status" value="1"/>
</dbReference>
<dbReference type="EC" id="4.3.2.1" evidence="2 6"/>
<dbReference type="InterPro" id="IPR008948">
    <property type="entry name" value="L-Aspartase-like"/>
</dbReference>
<keyword evidence="5 6" id="KW-0456">Lyase</keyword>
<dbReference type="CDD" id="cd01359">
    <property type="entry name" value="Argininosuccinate_lyase"/>
    <property type="match status" value="1"/>
</dbReference>
<dbReference type="PANTHER" id="PTHR43814:SF1">
    <property type="entry name" value="ARGININOSUCCINATE LYASE"/>
    <property type="match status" value="1"/>
</dbReference>
<dbReference type="GO" id="GO:0004056">
    <property type="term" value="F:argininosuccinate lyase activity"/>
    <property type="evidence" value="ECO:0007669"/>
    <property type="project" value="UniProtKB-EC"/>
</dbReference>
<evidence type="ECO:0000256" key="2">
    <source>
        <dbReference type="ARBA" id="ARBA00012338"/>
    </source>
</evidence>
<feature type="domain" description="Argininosuccinate lyase C-terminal" evidence="8">
    <location>
        <begin position="372"/>
        <end position="442"/>
    </location>
</feature>
<gene>
    <name evidence="6 9" type="primary">argH</name>
    <name evidence="9" type="ORF">JYA63_07810</name>
</gene>
<evidence type="ECO:0000313" key="9">
    <source>
        <dbReference type="EMBL" id="MBN3554163.1"/>
    </source>
</evidence>
<dbReference type="Pfam" id="PF14698">
    <property type="entry name" value="ASL_C2"/>
    <property type="match status" value="1"/>
</dbReference>
<evidence type="ECO:0000256" key="5">
    <source>
        <dbReference type="ARBA" id="ARBA00023239"/>
    </source>
</evidence>
<comment type="caution">
    <text evidence="9">The sequence shown here is derived from an EMBL/GenBank/DDBJ whole genome shotgun (WGS) entry which is preliminary data.</text>
</comment>
<dbReference type="InterPro" id="IPR000362">
    <property type="entry name" value="Fumarate_lyase_fam"/>
</dbReference>
<dbReference type="InterPro" id="IPR029419">
    <property type="entry name" value="Arg_succ_lyase_C"/>
</dbReference>
<evidence type="ECO:0000256" key="6">
    <source>
        <dbReference type="HAMAP-Rule" id="MF_00006"/>
    </source>
</evidence>
<protein>
    <recommendedName>
        <fullName evidence="2 6">Argininosuccinate lyase</fullName>
        <shortName evidence="6">ASAL</shortName>
        <ecNumber evidence="2 6">4.3.2.1</ecNumber>
    </recommendedName>
    <alternativeName>
        <fullName evidence="6">Arginosuccinase</fullName>
    </alternativeName>
</protein>
<dbReference type="SUPFAM" id="SSF48557">
    <property type="entry name" value="L-aspartase-like"/>
    <property type="match status" value="1"/>
</dbReference>
<comment type="similarity">
    <text evidence="6">Belongs to the lyase 1 family. Argininosuccinate lyase subfamily.</text>
</comment>
<organism evidence="9 10">
    <name type="scientific">Fictibacillus nanhaiensis</name>
    <dbReference type="NCBI Taxonomy" id="742169"/>
    <lineage>
        <taxon>Bacteria</taxon>
        <taxon>Bacillati</taxon>
        <taxon>Bacillota</taxon>
        <taxon>Bacilli</taxon>
        <taxon>Bacillales</taxon>
        <taxon>Fictibacillaceae</taxon>
        <taxon>Fictibacillus</taxon>
    </lineage>
</organism>
<keyword evidence="4 6" id="KW-0028">Amino-acid biosynthesis</keyword>
<dbReference type="Gene3D" id="1.20.200.10">
    <property type="entry name" value="Fumarase/aspartase (Central domain)"/>
    <property type="match status" value="1"/>
</dbReference>
<evidence type="ECO:0000256" key="3">
    <source>
        <dbReference type="ARBA" id="ARBA00022571"/>
    </source>
</evidence>
<dbReference type="InterPro" id="IPR022761">
    <property type="entry name" value="Fumarate_lyase_N"/>
</dbReference>
<keyword evidence="6" id="KW-0963">Cytoplasm</keyword>
<dbReference type="Gene3D" id="1.10.275.10">
    <property type="entry name" value="Fumarase/aspartase (N-terminal domain)"/>
    <property type="match status" value="1"/>
</dbReference>
<comment type="subcellular location">
    <subcellularLocation>
        <location evidence="6">Cytoplasm</location>
    </subcellularLocation>
</comment>
<evidence type="ECO:0000259" key="7">
    <source>
        <dbReference type="Pfam" id="PF00206"/>
    </source>
</evidence>
<dbReference type="EMBL" id="JAFHKR010000038">
    <property type="protein sequence ID" value="MBN3554163.1"/>
    <property type="molecule type" value="Genomic_DNA"/>
</dbReference>
<dbReference type="PRINTS" id="PR00145">
    <property type="entry name" value="ARGSUCLYASE"/>
</dbReference>
<accession>A0ABS2ZPL3</accession>
<sequence length="500" mass="56715">MPSKDNFIKQEGTEFPGKTYVEHLLRPVFNDQRDYLFKHMFNIHRAHVVMLAEQSILEKSEAAKILRGVETIAKIDPQTLTYDPRFEDLFFMIEHKMSEEIGPDLAGSMHMARSRNDMGIAMYRLVLRVHILTLIESALSLATALLEKIDEHAETVMTAHTHTQPAQPTTLGHYLTAVLDILLRDIERLQSAYKTVNCSPMGAAALSTTSFPIDRHRVCELLGFSKLIENSYDAVAGADYLIETATAVLTLMTNSGRWVGNFLQLVTREHDIIKVADPYVQISSIMPQKRNPVSIEHSRALASSTAGEALAAIHMIHNTPFGDIVDTEDDLQPHLYRSYEKANRVMHLMHAVIRTMEVNKELALARAKTSCITITELADFLAKEKGVPFRTAHKLASAVAQKCSSEKLELNELPLETVQRILTTQHEHLSLTQKEWEDIICPLQFVKRRSIQGGPNPDEVRKMLTNRMQMVLEIVSNLKKEHQRLNLSEQNLINQLEKFR</sequence>
<proteinExistence type="inferred from homology"/>
<comment type="pathway">
    <text evidence="1 6">Amino-acid biosynthesis; L-arginine biosynthesis; L-arginine from L-ornithine and carbamoyl phosphate: step 3/3.</text>
</comment>
<feature type="domain" description="Fumarate lyase N-terminal" evidence="7">
    <location>
        <begin position="52"/>
        <end position="303"/>
    </location>
</feature>
<dbReference type="Gene3D" id="1.10.40.30">
    <property type="entry name" value="Fumarase/aspartase (C-terminal domain)"/>
    <property type="match status" value="1"/>
</dbReference>
<dbReference type="Proteomes" id="UP001296923">
    <property type="component" value="Unassembled WGS sequence"/>
</dbReference>
<dbReference type="HAMAP" id="MF_00006">
    <property type="entry name" value="Arg_succ_lyase"/>
    <property type="match status" value="1"/>
</dbReference>